<protein>
    <submittedName>
        <fullName evidence="1">Uncharacterized protein</fullName>
    </submittedName>
</protein>
<reference evidence="1 2" key="1">
    <citation type="submission" date="2018-03" db="EMBL/GenBank/DDBJ databases">
        <title>Non-Typhoidal Salmonella genome sequencing and assembly.</title>
        <authorList>
            <person name="Matchawe C."/>
        </authorList>
    </citation>
    <scope>NUCLEOTIDE SEQUENCE [LARGE SCALE GENOMIC DNA]</scope>
    <source>
        <strain evidence="1 2">32eva</strain>
    </source>
</reference>
<dbReference type="AlphaFoldDB" id="A0A659PZ31"/>
<dbReference type="Proteomes" id="UP000297749">
    <property type="component" value="Unassembled WGS sequence"/>
</dbReference>
<sequence>LQNPPPPSSTPIKPAAAPELYKRQVREAMLRVLPVFRRGFQSLIDYAAVFFLGDQLAKGVFPFRRPMFAAGVGQTVKREAVNAFFL</sequence>
<dbReference type="EMBL" id="PYKF01000698">
    <property type="protein sequence ID" value="TGC78323.1"/>
    <property type="molecule type" value="Genomic_DNA"/>
</dbReference>
<organism evidence="1 2">
    <name type="scientific">Salmonella enterica subsp. enterica serovar Wilhelmsburg</name>
    <dbReference type="NCBI Taxonomy" id="1960126"/>
    <lineage>
        <taxon>Bacteria</taxon>
        <taxon>Pseudomonadati</taxon>
        <taxon>Pseudomonadota</taxon>
        <taxon>Gammaproteobacteria</taxon>
        <taxon>Enterobacterales</taxon>
        <taxon>Enterobacteriaceae</taxon>
        <taxon>Salmonella</taxon>
    </lineage>
</organism>
<name>A0A659PZ31_SALET</name>
<comment type="caution">
    <text evidence="1">The sequence shown here is derived from an EMBL/GenBank/DDBJ whole genome shotgun (WGS) entry which is preliminary data.</text>
</comment>
<evidence type="ECO:0000313" key="2">
    <source>
        <dbReference type="Proteomes" id="UP000297749"/>
    </source>
</evidence>
<proteinExistence type="predicted"/>
<evidence type="ECO:0000313" key="1">
    <source>
        <dbReference type="EMBL" id="TGC78323.1"/>
    </source>
</evidence>
<accession>A0A659PZ31</accession>
<gene>
    <name evidence="1" type="ORF">C9F04_22400</name>
</gene>
<feature type="non-terminal residue" evidence="1">
    <location>
        <position position="1"/>
    </location>
</feature>